<dbReference type="EC" id="2.7.1.170" evidence="1"/>
<dbReference type="PANTHER" id="PTHR30605:SF0">
    <property type="entry name" value="ANHYDRO-N-ACETYLMURAMIC ACID KINASE"/>
    <property type="match status" value="1"/>
</dbReference>
<protein>
    <recommendedName>
        <fullName evidence="1">Anhydro-N-acetylmuramic acid kinase</fullName>
        <ecNumber evidence="1">2.7.1.170</ecNumber>
    </recommendedName>
    <alternativeName>
        <fullName evidence="1">AnhMurNAc kinase</fullName>
    </alternativeName>
</protein>
<name>A0ABQ3H055_9NEIS</name>
<organism evidence="2 3">
    <name type="scientific">Jeongeupia chitinilytica</name>
    <dbReference type="NCBI Taxonomy" id="1041641"/>
    <lineage>
        <taxon>Bacteria</taxon>
        <taxon>Pseudomonadati</taxon>
        <taxon>Pseudomonadota</taxon>
        <taxon>Betaproteobacteria</taxon>
        <taxon>Neisseriales</taxon>
        <taxon>Chitinibacteraceae</taxon>
        <taxon>Jeongeupia</taxon>
    </lineage>
</organism>
<evidence type="ECO:0000313" key="3">
    <source>
        <dbReference type="Proteomes" id="UP000604737"/>
    </source>
</evidence>
<dbReference type="EMBL" id="BMYO01000002">
    <property type="protein sequence ID" value="GHD59279.1"/>
    <property type="molecule type" value="Genomic_DNA"/>
</dbReference>
<dbReference type="HAMAP" id="MF_01270">
    <property type="entry name" value="AnhMurNAc_kinase"/>
    <property type="match status" value="1"/>
</dbReference>
<comment type="catalytic activity">
    <reaction evidence="1">
        <text>1,6-anhydro-N-acetyl-beta-muramate + ATP + H2O = N-acetyl-D-muramate 6-phosphate + ADP + H(+)</text>
        <dbReference type="Rhea" id="RHEA:24952"/>
        <dbReference type="ChEBI" id="CHEBI:15377"/>
        <dbReference type="ChEBI" id="CHEBI:15378"/>
        <dbReference type="ChEBI" id="CHEBI:30616"/>
        <dbReference type="ChEBI" id="CHEBI:58690"/>
        <dbReference type="ChEBI" id="CHEBI:58722"/>
        <dbReference type="ChEBI" id="CHEBI:456216"/>
        <dbReference type="EC" id="2.7.1.170"/>
    </reaction>
</comment>
<feature type="binding site" evidence="1">
    <location>
        <begin position="13"/>
        <end position="20"/>
    </location>
    <ligand>
        <name>ATP</name>
        <dbReference type="ChEBI" id="CHEBI:30616"/>
    </ligand>
</feature>
<dbReference type="InterPro" id="IPR005338">
    <property type="entry name" value="Anhydro_N_Ac-Mur_kinase"/>
</dbReference>
<keyword evidence="1" id="KW-0119">Carbohydrate metabolism</keyword>
<dbReference type="Pfam" id="PF03702">
    <property type="entry name" value="AnmK"/>
    <property type="match status" value="1"/>
</dbReference>
<keyword evidence="3" id="KW-1185">Reference proteome</keyword>
<dbReference type="Gene3D" id="3.30.420.40">
    <property type="match status" value="2"/>
</dbReference>
<sequence length="366" mass="37795">MARPQLLIGLMTGTSLDGVDAVLVDLSNAQPVLLAAQGSPLPEALRHDLLTLQAPSPDEIDLAWRAGNGLADCYADAVAALLSQAGVDAADVIAIGNHGQTVRHRPERGYTIQLGNHARLAERCGITVVGDFRSRDVAAGGQGAPLVPAFHHAILADTHRHRVIVNIGGIANLTDLPRNGDVSGYDTGPGNVLMDLWIHRHRSERYDAAGAWAAGGTVLDALLAQLLAEPYLALAAPKSTGRDLFHAGWLDAQLTGRNDAPADVMATLTAYTARTIADAIRTTAPGVDDVFVCGGGAHNPTLLAMLGDALPGVGIASTAVLGVDPDWVEAIAFAWLAQRCLAGASGNVPAVTGAAGPRVLGAIWPA</sequence>
<reference evidence="3" key="1">
    <citation type="journal article" date="2019" name="Int. J. Syst. Evol. Microbiol.">
        <title>The Global Catalogue of Microorganisms (GCM) 10K type strain sequencing project: providing services to taxonomists for standard genome sequencing and annotation.</title>
        <authorList>
            <consortium name="The Broad Institute Genomics Platform"/>
            <consortium name="The Broad Institute Genome Sequencing Center for Infectious Disease"/>
            <person name="Wu L."/>
            <person name="Ma J."/>
        </authorList>
    </citation>
    <scope>NUCLEOTIDE SEQUENCE [LARGE SCALE GENOMIC DNA]</scope>
    <source>
        <strain evidence="3">KCTC 23701</strain>
    </source>
</reference>
<comment type="pathway">
    <text evidence="1">Amino-sugar metabolism; 1,6-anhydro-N-acetylmuramate degradation.</text>
</comment>
<dbReference type="PANTHER" id="PTHR30605">
    <property type="entry name" value="ANHYDRO-N-ACETYLMURAMIC ACID KINASE"/>
    <property type="match status" value="1"/>
</dbReference>
<comment type="pathway">
    <text evidence="1">Cell wall biogenesis; peptidoglycan recycling.</text>
</comment>
<dbReference type="SUPFAM" id="SSF53067">
    <property type="entry name" value="Actin-like ATPase domain"/>
    <property type="match status" value="1"/>
</dbReference>
<comment type="caution">
    <text evidence="2">The sequence shown here is derived from an EMBL/GenBank/DDBJ whole genome shotgun (WGS) entry which is preliminary data.</text>
</comment>
<comment type="function">
    <text evidence="1">Catalyzes the specific phosphorylation of 1,6-anhydro-N-acetylmuramic acid (anhMurNAc) with the simultaneous cleavage of the 1,6-anhydro ring, generating MurNAc-6-P. Is required for the utilization of anhMurNAc either imported from the medium or derived from its own cell wall murein, and thus plays a role in cell wall recycling.</text>
</comment>
<keyword evidence="1 2" id="KW-0418">Kinase</keyword>
<dbReference type="Proteomes" id="UP000604737">
    <property type="component" value="Unassembled WGS sequence"/>
</dbReference>
<evidence type="ECO:0000313" key="2">
    <source>
        <dbReference type="EMBL" id="GHD59279.1"/>
    </source>
</evidence>
<keyword evidence="1" id="KW-0067">ATP-binding</keyword>
<evidence type="ECO:0000256" key="1">
    <source>
        <dbReference type="HAMAP-Rule" id="MF_01270"/>
    </source>
</evidence>
<dbReference type="CDD" id="cd24050">
    <property type="entry name" value="ASKHA_NBD_ANMK"/>
    <property type="match status" value="1"/>
</dbReference>
<dbReference type="InterPro" id="IPR043129">
    <property type="entry name" value="ATPase_NBD"/>
</dbReference>
<dbReference type="RefSeq" id="WP_189459105.1">
    <property type="nucleotide sequence ID" value="NZ_BMYO01000002.1"/>
</dbReference>
<gene>
    <name evidence="1 2" type="primary">anmK</name>
    <name evidence="2" type="ORF">GCM10007350_10520</name>
</gene>
<keyword evidence="1" id="KW-0547">Nucleotide-binding</keyword>
<dbReference type="NCBIfam" id="NF007139">
    <property type="entry name" value="PRK09585.1-3"/>
    <property type="match status" value="1"/>
</dbReference>
<accession>A0ABQ3H055</accession>
<keyword evidence="1" id="KW-0808">Transferase</keyword>
<comment type="similarity">
    <text evidence="1">Belongs to the anhydro-N-acetylmuramic acid kinase family.</text>
</comment>
<proteinExistence type="inferred from homology"/>
<dbReference type="GO" id="GO:0016301">
    <property type="term" value="F:kinase activity"/>
    <property type="evidence" value="ECO:0007669"/>
    <property type="project" value="UniProtKB-KW"/>
</dbReference>